<evidence type="ECO:0000313" key="3">
    <source>
        <dbReference type="Proteomes" id="UP000016924"/>
    </source>
</evidence>
<feature type="compositionally biased region" description="Basic and acidic residues" evidence="1">
    <location>
        <begin position="405"/>
        <end position="417"/>
    </location>
</feature>
<feature type="compositionally biased region" description="Low complexity" evidence="1">
    <location>
        <begin position="219"/>
        <end position="228"/>
    </location>
</feature>
<gene>
    <name evidence="2" type="ORF">W97_05642</name>
</gene>
<name>R7YWR5_CONA1</name>
<dbReference type="OrthoDB" id="10374070at2759"/>
<sequence length="449" mass="48990">MSRIQQTYNEYIELGSLPQLSMFPAPSRSPRKTAKENQPILNNTTRKAFNLLSPPPRDSSLLARCPRPRDITPVSPAKTPPESPMKATPSNIGKRRSYAPALLSSPARPSHSSRMMKIFQDARLSLKTKDLPPPTDFPLRTRDTPPQRETPGRPGYFDTTCSSRPDGDPFRSGHMTSQPCGSEVTYPRLPPALHSPYLPENPWHVAMPSSHPPYQPLPTSHSHTYTHTPAPQPPPHITGPSQSTSRHDSVIGIIATTPSSPSWSGDDEFYVPSTVPALPAPPQLVLPTTEDPWVNAWLDDVPVGASPTTEVQPDRAESQAAVGCYAKKQPRRYRFHSTRISEINGDGSEEAVGDGDGDADAESEAEPNISTPAAPRLLIKRRADRGAVEDREGDGDKLAPLSPDVEIKRGRTKERSPGKARCASYFDEDIVPSPAVRGKKAGRGGVGWF</sequence>
<dbReference type="EMBL" id="JH767579">
    <property type="protein sequence ID" value="EON66249.1"/>
    <property type="molecule type" value="Genomic_DNA"/>
</dbReference>
<dbReference type="GeneID" id="19902953"/>
<evidence type="ECO:0000256" key="1">
    <source>
        <dbReference type="SAM" id="MobiDB-lite"/>
    </source>
</evidence>
<feature type="region of interest" description="Disordered" evidence="1">
    <location>
        <begin position="339"/>
        <end position="421"/>
    </location>
</feature>
<keyword evidence="3" id="KW-1185">Reference proteome</keyword>
<organism evidence="2 3">
    <name type="scientific">Coniosporium apollinis (strain CBS 100218)</name>
    <name type="common">Rock-inhabiting black yeast</name>
    <dbReference type="NCBI Taxonomy" id="1168221"/>
    <lineage>
        <taxon>Eukaryota</taxon>
        <taxon>Fungi</taxon>
        <taxon>Dikarya</taxon>
        <taxon>Ascomycota</taxon>
        <taxon>Pezizomycotina</taxon>
        <taxon>Dothideomycetes</taxon>
        <taxon>Dothideomycetes incertae sedis</taxon>
        <taxon>Coniosporium</taxon>
    </lineage>
</organism>
<feature type="region of interest" description="Disordered" evidence="1">
    <location>
        <begin position="209"/>
        <end position="246"/>
    </location>
</feature>
<dbReference type="AlphaFoldDB" id="R7YWR5"/>
<protein>
    <submittedName>
        <fullName evidence="2">Uncharacterized protein</fullName>
    </submittedName>
</protein>
<feature type="region of interest" description="Disordered" evidence="1">
    <location>
        <begin position="20"/>
        <end position="93"/>
    </location>
</feature>
<dbReference type="Proteomes" id="UP000016924">
    <property type="component" value="Unassembled WGS sequence"/>
</dbReference>
<reference evidence="3" key="1">
    <citation type="submission" date="2012-06" db="EMBL/GenBank/DDBJ databases">
        <title>The genome sequence of Coniosporium apollinis CBS 100218.</title>
        <authorList>
            <consortium name="The Broad Institute Genome Sequencing Platform"/>
            <person name="Cuomo C."/>
            <person name="Gorbushina A."/>
            <person name="Noack S."/>
            <person name="Walker B."/>
            <person name="Young S.K."/>
            <person name="Zeng Q."/>
            <person name="Gargeya S."/>
            <person name="Fitzgerald M."/>
            <person name="Haas B."/>
            <person name="Abouelleil A."/>
            <person name="Alvarado L."/>
            <person name="Arachchi H.M."/>
            <person name="Berlin A.M."/>
            <person name="Chapman S.B."/>
            <person name="Goldberg J."/>
            <person name="Griggs A."/>
            <person name="Gujja S."/>
            <person name="Hansen M."/>
            <person name="Howarth C."/>
            <person name="Imamovic A."/>
            <person name="Larimer J."/>
            <person name="McCowan C."/>
            <person name="Montmayeur A."/>
            <person name="Murphy C."/>
            <person name="Neiman D."/>
            <person name="Pearson M."/>
            <person name="Priest M."/>
            <person name="Roberts A."/>
            <person name="Saif S."/>
            <person name="Shea T."/>
            <person name="Sisk P."/>
            <person name="Sykes S."/>
            <person name="Wortman J."/>
            <person name="Nusbaum C."/>
            <person name="Birren B."/>
        </authorList>
    </citation>
    <scope>NUCLEOTIDE SEQUENCE [LARGE SCALE GENOMIC DNA]</scope>
    <source>
        <strain evidence="3">CBS 100218</strain>
    </source>
</reference>
<feature type="compositionally biased region" description="Basic and acidic residues" evidence="1">
    <location>
        <begin position="384"/>
        <end position="397"/>
    </location>
</feature>
<evidence type="ECO:0000313" key="2">
    <source>
        <dbReference type="EMBL" id="EON66249.1"/>
    </source>
</evidence>
<dbReference type="RefSeq" id="XP_007781566.1">
    <property type="nucleotide sequence ID" value="XM_007783376.1"/>
</dbReference>
<feature type="region of interest" description="Disordered" evidence="1">
    <location>
        <begin position="125"/>
        <end position="187"/>
    </location>
</feature>
<proteinExistence type="predicted"/>
<dbReference type="HOGENOM" id="CLU_609740_0_0_1"/>
<accession>R7YWR5</accession>
<feature type="compositionally biased region" description="Acidic residues" evidence="1">
    <location>
        <begin position="347"/>
        <end position="365"/>
    </location>
</feature>